<feature type="non-terminal residue" evidence="1">
    <location>
        <position position="126"/>
    </location>
</feature>
<dbReference type="Gene3D" id="3.40.50.1820">
    <property type="entry name" value="alpha/beta hydrolase"/>
    <property type="match status" value="1"/>
</dbReference>
<sequence length="126" mass="13924">AAIQAQNQNESDLCVGHYFTQPEAKEFIDQLKKEYTTKEEWLKRAGIIRQGILKGAELSPMPGKTPLNPQYSNERKYKGYSVRNVAIESLPGVFVTGSLYLPENVNGKMAGILSPHGHFGDGKESA</sequence>
<comment type="caution">
    <text evidence="1">The sequence shown here is derived from an EMBL/GenBank/DDBJ whole genome shotgun (WGS) entry which is preliminary data.</text>
</comment>
<dbReference type="EMBL" id="BQXS01004294">
    <property type="protein sequence ID" value="GKT36861.1"/>
    <property type="molecule type" value="Genomic_DNA"/>
</dbReference>
<organism evidence="1 2">
    <name type="scientific">Aduncisulcus paluster</name>
    <dbReference type="NCBI Taxonomy" id="2918883"/>
    <lineage>
        <taxon>Eukaryota</taxon>
        <taxon>Metamonada</taxon>
        <taxon>Carpediemonas-like organisms</taxon>
        <taxon>Aduncisulcus</taxon>
    </lineage>
</organism>
<protein>
    <submittedName>
        <fullName evidence="1">Prolyl oligopeptidase family serine peptidase</fullName>
    </submittedName>
</protein>
<name>A0ABQ5KXV6_9EUKA</name>
<gene>
    <name evidence="1" type="ORF">ADUPG1_003229</name>
</gene>
<evidence type="ECO:0000313" key="1">
    <source>
        <dbReference type="EMBL" id="GKT36861.1"/>
    </source>
</evidence>
<evidence type="ECO:0000313" key="2">
    <source>
        <dbReference type="Proteomes" id="UP001057375"/>
    </source>
</evidence>
<reference evidence="1" key="1">
    <citation type="submission" date="2022-03" db="EMBL/GenBank/DDBJ databases">
        <title>Draft genome sequence of Aduncisulcus paluster, a free-living microaerophilic Fornicata.</title>
        <authorList>
            <person name="Yuyama I."/>
            <person name="Kume K."/>
            <person name="Tamura T."/>
            <person name="Inagaki Y."/>
            <person name="Hashimoto T."/>
        </authorList>
    </citation>
    <scope>NUCLEOTIDE SEQUENCE</scope>
    <source>
        <strain evidence="1">NY0171</strain>
    </source>
</reference>
<feature type="non-terminal residue" evidence="1">
    <location>
        <position position="1"/>
    </location>
</feature>
<accession>A0ABQ5KXV6</accession>
<proteinExistence type="predicted"/>
<keyword evidence="2" id="KW-1185">Reference proteome</keyword>
<dbReference type="InterPro" id="IPR029058">
    <property type="entry name" value="AB_hydrolase_fold"/>
</dbReference>
<dbReference type="Proteomes" id="UP001057375">
    <property type="component" value="Unassembled WGS sequence"/>
</dbReference>